<dbReference type="PANTHER" id="PTHR19328:SF75">
    <property type="entry name" value="ALDOSE SUGAR DEHYDROGENASE YLII"/>
    <property type="match status" value="1"/>
</dbReference>
<feature type="domain" description="Glucose/Sorbosone dehydrogenase" evidence="2">
    <location>
        <begin position="27"/>
        <end position="126"/>
    </location>
</feature>
<feature type="compositionally biased region" description="Polar residues" evidence="1">
    <location>
        <begin position="133"/>
        <end position="153"/>
    </location>
</feature>
<feature type="region of interest" description="Disordered" evidence="1">
    <location>
        <begin position="123"/>
        <end position="160"/>
    </location>
</feature>
<evidence type="ECO:0000313" key="4">
    <source>
        <dbReference type="Proteomes" id="UP000694388"/>
    </source>
</evidence>
<dbReference type="Proteomes" id="UP000694388">
    <property type="component" value="Unplaced"/>
</dbReference>
<dbReference type="Ensembl" id="ENSEBUT00000018546.1">
    <property type="protein sequence ID" value="ENSEBUP00000017970.1"/>
    <property type="gene ID" value="ENSEBUG00000011231.1"/>
</dbReference>
<sequence>MGLGIMPTNDEGCLQLCLQEVANNFRNPVTAQHASDGTHRLFVAEQLGLVWVLLPDGSRLSKPLLNLTDRVLTSPWFGDERGFLGLAFHPKFHRNGRLFVYYSVVNNNGHEVIRISEFHMDAQDENHADPTSERTAQTIERQRMRSQGGTTQDLGKLPPRFKNECLPGYTGWLYPPAHQKQLPQKGTRSNVGGPG</sequence>
<dbReference type="PANTHER" id="PTHR19328">
    <property type="entry name" value="HEDGEHOG-INTERACTING PROTEIN"/>
    <property type="match status" value="1"/>
</dbReference>
<accession>A0A8C4WXQ0</accession>
<evidence type="ECO:0000313" key="3">
    <source>
        <dbReference type="Ensembl" id="ENSEBUP00000017970.1"/>
    </source>
</evidence>
<evidence type="ECO:0000259" key="2">
    <source>
        <dbReference type="Pfam" id="PF07995"/>
    </source>
</evidence>
<reference evidence="3" key="1">
    <citation type="submission" date="2025-08" db="UniProtKB">
        <authorList>
            <consortium name="Ensembl"/>
        </authorList>
    </citation>
    <scope>IDENTIFICATION</scope>
</reference>
<organism evidence="3 4">
    <name type="scientific">Eptatretus burgeri</name>
    <name type="common">Inshore hagfish</name>
    <dbReference type="NCBI Taxonomy" id="7764"/>
    <lineage>
        <taxon>Eukaryota</taxon>
        <taxon>Metazoa</taxon>
        <taxon>Chordata</taxon>
        <taxon>Craniata</taxon>
        <taxon>Vertebrata</taxon>
        <taxon>Cyclostomata</taxon>
        <taxon>Myxini</taxon>
        <taxon>Myxiniformes</taxon>
        <taxon>Myxinidae</taxon>
        <taxon>Eptatretinae</taxon>
        <taxon>Eptatretus</taxon>
    </lineage>
</organism>
<reference evidence="3" key="2">
    <citation type="submission" date="2025-09" db="UniProtKB">
        <authorList>
            <consortium name="Ensembl"/>
        </authorList>
    </citation>
    <scope>IDENTIFICATION</scope>
</reference>
<dbReference type="InterPro" id="IPR012938">
    <property type="entry name" value="Glc/Sorbosone_DH"/>
</dbReference>
<feature type="compositionally biased region" description="Basic and acidic residues" evidence="1">
    <location>
        <begin position="123"/>
        <end position="132"/>
    </location>
</feature>
<keyword evidence="4" id="KW-1185">Reference proteome</keyword>
<dbReference type="GeneTree" id="ENSGT00940000161139"/>
<proteinExistence type="predicted"/>
<dbReference type="Pfam" id="PF07995">
    <property type="entry name" value="GSDH"/>
    <property type="match status" value="1"/>
</dbReference>
<feature type="compositionally biased region" description="Polar residues" evidence="1">
    <location>
        <begin position="181"/>
        <end position="195"/>
    </location>
</feature>
<dbReference type="SUPFAM" id="SSF50952">
    <property type="entry name" value="Soluble quinoprotein glucose dehydrogenase"/>
    <property type="match status" value="1"/>
</dbReference>
<dbReference type="AlphaFoldDB" id="A0A8C4WXQ0"/>
<name>A0A8C4WXQ0_EPTBU</name>
<dbReference type="InterPro" id="IPR011042">
    <property type="entry name" value="6-blade_b-propeller_TolB-like"/>
</dbReference>
<dbReference type="Gene3D" id="2.120.10.30">
    <property type="entry name" value="TolB, C-terminal domain"/>
    <property type="match status" value="1"/>
</dbReference>
<feature type="region of interest" description="Disordered" evidence="1">
    <location>
        <begin position="173"/>
        <end position="195"/>
    </location>
</feature>
<evidence type="ECO:0000256" key="1">
    <source>
        <dbReference type="SAM" id="MobiDB-lite"/>
    </source>
</evidence>
<protein>
    <recommendedName>
        <fullName evidence="2">Glucose/Sorbosone dehydrogenase domain-containing protein</fullName>
    </recommendedName>
</protein>
<dbReference type="InterPro" id="IPR011041">
    <property type="entry name" value="Quinoprot_gluc/sorb_DH_b-prop"/>
</dbReference>